<evidence type="ECO:0000256" key="3">
    <source>
        <dbReference type="ARBA" id="ARBA00007527"/>
    </source>
</evidence>
<comment type="function">
    <text evidence="18">Hydrolyzes DNA under acidic conditions with a preference for double-stranded DNA. Plays a major role in the clearance of nucleic acids generated through apoptosis, hence preventing autoinflammation. Necessary for proper fetal development and for definitive erythropoiesis in fetal liver and bone marrow, where it degrades nuclear DNA expelled from erythroid precursor cells.</text>
</comment>
<keyword evidence="5" id="KW-0217">Developmental protein</keyword>
<evidence type="ECO:0000256" key="10">
    <source>
        <dbReference type="ARBA" id="ARBA00022801"/>
    </source>
</evidence>
<reference evidence="21" key="1">
    <citation type="submission" date="2021-04" db="EMBL/GenBank/DDBJ databases">
        <authorList>
            <consortium name="Wellcome Sanger Institute Data Sharing"/>
        </authorList>
    </citation>
    <scope>NUCLEOTIDE SEQUENCE [LARGE SCALE GENOMIC DNA]</scope>
</reference>
<evidence type="ECO:0000256" key="6">
    <source>
        <dbReference type="ARBA" id="ARBA00022703"/>
    </source>
</evidence>
<dbReference type="InterPro" id="IPR004947">
    <property type="entry name" value="DNase_II"/>
</dbReference>
<organism evidence="21 22">
    <name type="scientific">Anabas testudineus</name>
    <name type="common">Climbing perch</name>
    <name type="synonym">Anthias testudineus</name>
    <dbReference type="NCBI Taxonomy" id="64144"/>
    <lineage>
        <taxon>Eukaryota</taxon>
        <taxon>Metazoa</taxon>
        <taxon>Chordata</taxon>
        <taxon>Craniata</taxon>
        <taxon>Vertebrata</taxon>
        <taxon>Euteleostomi</taxon>
        <taxon>Actinopterygii</taxon>
        <taxon>Neopterygii</taxon>
        <taxon>Teleostei</taxon>
        <taxon>Neoteleostei</taxon>
        <taxon>Acanthomorphata</taxon>
        <taxon>Anabantaria</taxon>
        <taxon>Anabantiformes</taxon>
        <taxon>Anabantoidei</taxon>
        <taxon>Anabantidae</taxon>
        <taxon>Anabas</taxon>
    </lineage>
</organism>
<keyword evidence="7" id="KW-0540">Nuclease</keyword>
<dbReference type="GO" id="GO:0004531">
    <property type="term" value="F:deoxyribonuclease II activity"/>
    <property type="evidence" value="ECO:0007669"/>
    <property type="project" value="UniProtKB-EC"/>
</dbReference>
<evidence type="ECO:0000313" key="22">
    <source>
        <dbReference type="Proteomes" id="UP000265040"/>
    </source>
</evidence>
<keyword evidence="13" id="KW-0458">Lysosome</keyword>
<evidence type="ECO:0000256" key="5">
    <source>
        <dbReference type="ARBA" id="ARBA00022473"/>
    </source>
</evidence>
<evidence type="ECO:0000256" key="13">
    <source>
        <dbReference type="ARBA" id="ARBA00023228"/>
    </source>
</evidence>
<accession>A0A3Q1INU7</accession>
<evidence type="ECO:0000256" key="9">
    <source>
        <dbReference type="ARBA" id="ARBA00022759"/>
    </source>
</evidence>
<sequence length="374" mass="42506">MWRVVLAVGLLCGGSDGQVSCKNEAGVAVDWYILYKGANSFDFIYIDRTMRGGFKKGSSPINHQDGILAKTLAPIFTDKPECEFIAYNDQPPYGSSGSACGHSKGVVLVDKDTVVWLLHSTPQFPETRESNKFFPDTGKTFAQTFICVTFPKSQLDKIETHLRHIRAHIFDSNMDKFSAVKFREVWTSDKMLNEQTVLYQDLTSMDGENFKCFFKKISKEPEDGDLYVTIANTLETNLYVQTWGRQKHKSGSSCSARRYCLYNVQSIKSTLLGNWNCGSDHSKWCVSENKDWTCIADSNRGERQFERPGGALCIKNHVVTNAFKKLGKKTSIRPKKPKKKNTKRITNVKDKRYPKKKSYPKKKKISKGKTTFIF</sequence>
<dbReference type="GO" id="GO:0006309">
    <property type="term" value="P:apoptotic DNA fragmentation"/>
    <property type="evidence" value="ECO:0007669"/>
    <property type="project" value="TreeGrafter"/>
</dbReference>
<keyword evidence="22" id="KW-1185">Reference proteome</keyword>
<feature type="signal peptide" evidence="20">
    <location>
        <begin position="1"/>
        <end position="17"/>
    </location>
</feature>
<dbReference type="CDD" id="cd09120">
    <property type="entry name" value="PLDc_DNaseII_1"/>
    <property type="match status" value="1"/>
</dbReference>
<dbReference type="Pfam" id="PF03265">
    <property type="entry name" value="DNase_II"/>
    <property type="match status" value="1"/>
</dbReference>
<dbReference type="Ensembl" id="ENSATET00000021262.3">
    <property type="protein sequence ID" value="ENSATEP00000020904.3"/>
    <property type="gene ID" value="ENSATEG00000014556.3"/>
</dbReference>
<evidence type="ECO:0000313" key="21">
    <source>
        <dbReference type="Ensembl" id="ENSATEP00000020904.3"/>
    </source>
</evidence>
<reference evidence="21" key="3">
    <citation type="submission" date="2025-09" db="UniProtKB">
        <authorList>
            <consortium name="Ensembl"/>
        </authorList>
    </citation>
    <scope>IDENTIFICATION</scope>
</reference>
<evidence type="ECO:0000256" key="18">
    <source>
        <dbReference type="ARBA" id="ARBA00045381"/>
    </source>
</evidence>
<keyword evidence="8 20" id="KW-0732">Signal</keyword>
<keyword evidence="12" id="KW-0325">Glycoprotein</keyword>
<evidence type="ECO:0000256" key="11">
    <source>
        <dbReference type="ARBA" id="ARBA00023157"/>
    </source>
</evidence>
<evidence type="ECO:0000256" key="1">
    <source>
        <dbReference type="ARBA" id="ARBA00000447"/>
    </source>
</evidence>
<evidence type="ECO:0000256" key="4">
    <source>
        <dbReference type="ARBA" id="ARBA00012036"/>
    </source>
</evidence>
<comment type="catalytic activity">
    <reaction evidence="1">
        <text>Endonucleolytic cleavage to nucleoside 3'-phosphates and 3'-phosphooligonucleotide end-products.</text>
        <dbReference type="EC" id="3.1.22.1"/>
    </reaction>
</comment>
<comment type="similarity">
    <text evidence="3">Belongs to the DNase II family.</text>
</comment>
<evidence type="ECO:0000256" key="15">
    <source>
        <dbReference type="ARBA" id="ARBA00041393"/>
    </source>
</evidence>
<evidence type="ECO:0000256" key="19">
    <source>
        <dbReference type="SAM" id="MobiDB-lite"/>
    </source>
</evidence>
<dbReference type="Proteomes" id="UP000265040">
    <property type="component" value="Chromosome 18"/>
</dbReference>
<keyword evidence="6" id="KW-0053">Apoptosis</keyword>
<feature type="compositionally biased region" description="Basic residues" evidence="19">
    <location>
        <begin position="332"/>
        <end position="343"/>
    </location>
</feature>
<dbReference type="AlphaFoldDB" id="A0A3Q1INU7"/>
<evidence type="ECO:0000256" key="2">
    <source>
        <dbReference type="ARBA" id="ARBA00004371"/>
    </source>
</evidence>
<dbReference type="PANTHER" id="PTHR10858">
    <property type="entry name" value="DEOXYRIBONUCLEASE II"/>
    <property type="match status" value="1"/>
</dbReference>
<evidence type="ECO:0000256" key="8">
    <source>
        <dbReference type="ARBA" id="ARBA00022729"/>
    </source>
</evidence>
<evidence type="ECO:0000256" key="17">
    <source>
        <dbReference type="ARBA" id="ARBA00043033"/>
    </source>
</evidence>
<evidence type="ECO:0000256" key="16">
    <source>
        <dbReference type="ARBA" id="ARBA00041918"/>
    </source>
</evidence>
<dbReference type="EC" id="3.1.22.1" evidence="4"/>
<feature type="chain" id="PRO_5043994467" description="Deoxyribonuclease-2-alpha" evidence="20">
    <location>
        <begin position="18"/>
        <end position="374"/>
    </location>
</feature>
<comment type="subcellular location">
    <subcellularLocation>
        <location evidence="2">Lysosome</location>
    </subcellularLocation>
</comment>
<evidence type="ECO:0000256" key="7">
    <source>
        <dbReference type="ARBA" id="ARBA00022722"/>
    </source>
</evidence>
<dbReference type="GeneTree" id="ENSGT00390000002634"/>
<proteinExistence type="inferred from homology"/>
<keyword evidence="11" id="KW-1015">Disulfide bond</keyword>
<name>A0A3Q1INU7_ANATE</name>
<feature type="region of interest" description="Disordered" evidence="19">
    <location>
        <begin position="332"/>
        <end position="374"/>
    </location>
</feature>
<dbReference type="GO" id="GO:0005764">
    <property type="term" value="C:lysosome"/>
    <property type="evidence" value="ECO:0007669"/>
    <property type="project" value="UniProtKB-SubCell"/>
</dbReference>
<keyword evidence="10" id="KW-0378">Hydrolase</keyword>
<dbReference type="PANTHER" id="PTHR10858:SF9">
    <property type="entry name" value="DEOXYRIBONUCLEASE-2-ALPHA"/>
    <property type="match status" value="1"/>
</dbReference>
<evidence type="ECO:0000256" key="14">
    <source>
        <dbReference type="ARBA" id="ARBA00039868"/>
    </source>
</evidence>
<feature type="compositionally biased region" description="Basic residues" evidence="19">
    <location>
        <begin position="352"/>
        <end position="367"/>
    </location>
</feature>
<reference evidence="21" key="2">
    <citation type="submission" date="2025-08" db="UniProtKB">
        <authorList>
            <consortium name="Ensembl"/>
        </authorList>
    </citation>
    <scope>IDENTIFICATION</scope>
</reference>
<keyword evidence="9" id="KW-0255">Endonuclease</keyword>
<evidence type="ECO:0000256" key="12">
    <source>
        <dbReference type="ARBA" id="ARBA00023180"/>
    </source>
</evidence>
<protein>
    <recommendedName>
        <fullName evidence="14">Deoxyribonuclease-2-alpha</fullName>
        <ecNumber evidence="4">3.1.22.1</ecNumber>
    </recommendedName>
    <alternativeName>
        <fullName evidence="15">Acid DNase</fullName>
    </alternativeName>
    <alternativeName>
        <fullName evidence="17">Deoxyribonuclease II alpha</fullName>
    </alternativeName>
    <alternativeName>
        <fullName evidence="16">Lysosomal DNase II</fullName>
    </alternativeName>
</protein>
<evidence type="ECO:0000256" key="20">
    <source>
        <dbReference type="SAM" id="SignalP"/>
    </source>
</evidence>